<evidence type="ECO:0000256" key="1">
    <source>
        <dbReference type="SAM" id="MobiDB-lite"/>
    </source>
</evidence>
<dbReference type="GO" id="GO:0006355">
    <property type="term" value="P:regulation of DNA-templated transcription"/>
    <property type="evidence" value="ECO:0007669"/>
    <property type="project" value="TreeGrafter"/>
</dbReference>
<keyword evidence="4" id="KW-1185">Reference proteome</keyword>
<reference evidence="3 4" key="1">
    <citation type="journal article" date="2011" name="J. Gen. Appl. Microbiol.">
        <title>Draft genome sequencing of the enigmatic yeast Saitoella complicata.</title>
        <authorList>
            <person name="Nishida H."/>
            <person name="Hamamoto M."/>
            <person name="Sugiyama J."/>
        </authorList>
    </citation>
    <scope>NUCLEOTIDE SEQUENCE [LARGE SCALE GENOMIC DNA]</scope>
    <source>
        <strain evidence="3 4">NRRL Y-17804</strain>
    </source>
</reference>
<feature type="domain" description="A-kinase anchor protein 7-like phosphoesterase" evidence="2">
    <location>
        <begin position="122"/>
        <end position="263"/>
    </location>
</feature>
<evidence type="ECO:0000313" key="4">
    <source>
        <dbReference type="Proteomes" id="UP000033140"/>
    </source>
</evidence>
<reference evidence="3 4" key="2">
    <citation type="journal article" date="2014" name="J. Gen. Appl. Microbiol.">
        <title>The early diverging ascomycetous budding yeast Saitoella complicata has three histone deacetylases belonging to the Clr6, Hos2, and Rpd3 lineages.</title>
        <authorList>
            <person name="Nishida H."/>
            <person name="Matsumoto T."/>
            <person name="Kondo S."/>
            <person name="Hamamoto M."/>
            <person name="Yoshikawa H."/>
        </authorList>
    </citation>
    <scope>NUCLEOTIDE SEQUENCE [LARGE SCALE GENOMIC DNA]</scope>
    <source>
        <strain evidence="3 4">NRRL Y-17804</strain>
    </source>
</reference>
<gene>
    <name evidence="3" type="ORF">G7K_0850-t1</name>
</gene>
<name>A0A0E9NA02_SAICN</name>
<dbReference type="GO" id="GO:0005634">
    <property type="term" value="C:nucleus"/>
    <property type="evidence" value="ECO:0007669"/>
    <property type="project" value="TreeGrafter"/>
</dbReference>
<sequence length="417" mass="47356">MLRHHFWLSLKYMGGWCECNVDWILCEADAGNDLLHSPYTDDLVFSQCTYVYVTGTYQPQNQHEISITASPSFPPLPRDSLPLMPRPLPAAGRDLIALRLWFIERPAVPTRIWEKYAIPPTIIRPVSTWHLTLGIMNLEGPGKVEEAVRLLERIRDEIVWIKDEGLKNATFASPLSPIEQDEGYKPLEVLFKGVKTKQTAKPDRARALYTTPVYPTPEDFKHLVTLNAVTAHIRSRLMRAGFLLRANPRYKLHLTLLHTKRRSGPVQPLLRPPNQSTPLPFRKPRWDISNTIPRPQPLVSNRKQEQAQALPDPGQVRSHEVGVTTTNPEKRPSDSTEPNATSNDSPTDPLSIPRRPFPGSFDARPLLQELSSHEFGRARIDRVEILRHEEEPLGDGEGKREGAEWMAMYRSVGGIDI</sequence>
<dbReference type="AlphaFoldDB" id="A0A0E9NA02"/>
<feature type="compositionally biased region" description="Polar residues" evidence="1">
    <location>
        <begin position="288"/>
        <end position="301"/>
    </location>
</feature>
<dbReference type="PANTHER" id="PTHR13360:SF1">
    <property type="entry name" value="ACTIVATING SIGNAL COINTEGRATOR 1 COMPLEX SUBUNIT 1"/>
    <property type="match status" value="1"/>
</dbReference>
<proteinExistence type="predicted"/>
<accession>A0A0E9NA02</accession>
<comment type="caution">
    <text evidence="3">The sequence shown here is derived from an EMBL/GenBank/DDBJ whole genome shotgun (WGS) entry which is preliminary data.</text>
</comment>
<dbReference type="Pfam" id="PF10469">
    <property type="entry name" value="AKAP7_NLS"/>
    <property type="match status" value="1"/>
</dbReference>
<dbReference type="InterPro" id="IPR019510">
    <property type="entry name" value="AKAP7-like_phosphoesterase"/>
</dbReference>
<organism evidence="3 4">
    <name type="scientific">Saitoella complicata (strain BCRC 22490 / CBS 7301 / JCM 7358 / NBRC 10748 / NRRL Y-17804)</name>
    <dbReference type="NCBI Taxonomy" id="698492"/>
    <lineage>
        <taxon>Eukaryota</taxon>
        <taxon>Fungi</taxon>
        <taxon>Dikarya</taxon>
        <taxon>Ascomycota</taxon>
        <taxon>Taphrinomycotina</taxon>
        <taxon>Taphrinomycotina incertae sedis</taxon>
        <taxon>Saitoella</taxon>
    </lineage>
</organism>
<feature type="region of interest" description="Disordered" evidence="1">
    <location>
        <begin position="263"/>
        <end position="363"/>
    </location>
</feature>
<dbReference type="PANTHER" id="PTHR13360">
    <property type="entry name" value="ACTIVATING SIGNAL COINTEGRATOR 1 COMPLEX SUBUNIT 1"/>
    <property type="match status" value="1"/>
</dbReference>
<dbReference type="Proteomes" id="UP000033140">
    <property type="component" value="Unassembled WGS sequence"/>
</dbReference>
<dbReference type="GO" id="GO:0006307">
    <property type="term" value="P:DNA alkylation repair"/>
    <property type="evidence" value="ECO:0007669"/>
    <property type="project" value="InterPro"/>
</dbReference>
<reference evidence="3 4" key="3">
    <citation type="journal article" date="2015" name="Genome Announc.">
        <title>Draft Genome Sequence of the Archiascomycetous Yeast Saitoella complicata.</title>
        <authorList>
            <person name="Yamauchi K."/>
            <person name="Kondo S."/>
            <person name="Hamamoto M."/>
            <person name="Takahashi Y."/>
            <person name="Ogura Y."/>
            <person name="Hayashi T."/>
            <person name="Nishida H."/>
        </authorList>
    </citation>
    <scope>NUCLEOTIDE SEQUENCE [LARGE SCALE GENOMIC DNA]</scope>
    <source>
        <strain evidence="3 4">NRRL Y-17804</strain>
    </source>
</reference>
<dbReference type="EMBL" id="BACD03000004">
    <property type="protein sequence ID" value="GAO46623.1"/>
    <property type="molecule type" value="Genomic_DNA"/>
</dbReference>
<evidence type="ECO:0000259" key="2">
    <source>
        <dbReference type="Pfam" id="PF10469"/>
    </source>
</evidence>
<protein>
    <recommendedName>
        <fullName evidence="2">A-kinase anchor protein 7-like phosphoesterase domain-containing protein</fullName>
    </recommendedName>
</protein>
<dbReference type="InterPro" id="IPR009210">
    <property type="entry name" value="ASCC1"/>
</dbReference>
<evidence type="ECO:0000313" key="3">
    <source>
        <dbReference type="EMBL" id="GAO46623.1"/>
    </source>
</evidence>
<dbReference type="Gene3D" id="3.90.1140.10">
    <property type="entry name" value="Cyclic phosphodiesterase"/>
    <property type="match status" value="1"/>
</dbReference>
<feature type="compositionally biased region" description="Polar residues" evidence="1">
    <location>
        <begin position="335"/>
        <end position="348"/>
    </location>
</feature>